<dbReference type="GO" id="GO:0006357">
    <property type="term" value="P:regulation of transcription by RNA polymerase II"/>
    <property type="evidence" value="ECO:0007669"/>
    <property type="project" value="TreeGrafter"/>
</dbReference>
<name>A0A6I8TBM0_AEDAE</name>
<dbReference type="InterPro" id="IPR010561">
    <property type="entry name" value="LIN-9/ALY1"/>
</dbReference>
<protein>
    <submittedName>
        <fullName evidence="5">Uncharacterized protein</fullName>
    </submittedName>
</protein>
<dbReference type="Pfam" id="PF06584">
    <property type="entry name" value="DIRP"/>
    <property type="match status" value="1"/>
</dbReference>
<keyword evidence="6" id="KW-1185">Reference proteome</keyword>
<dbReference type="InterPro" id="IPR045831">
    <property type="entry name" value="LIN9_C"/>
</dbReference>
<reference evidence="5 6" key="1">
    <citation type="submission" date="2017-06" db="EMBL/GenBank/DDBJ databases">
        <title>Aedes aegypti genome working group (AGWG) sequencing and assembly.</title>
        <authorList>
            <consortium name="Aedes aegypti Genome Working Group (AGWG)"/>
            <person name="Matthews B.J."/>
        </authorList>
    </citation>
    <scope>NUCLEOTIDE SEQUENCE [LARGE SCALE GENOMIC DNA]</scope>
    <source>
        <strain evidence="5 6">LVP_AGWG</strain>
    </source>
</reference>
<proteinExistence type="inferred from homology"/>
<dbReference type="GO" id="GO:0051726">
    <property type="term" value="P:regulation of cell cycle"/>
    <property type="evidence" value="ECO:0007669"/>
    <property type="project" value="TreeGrafter"/>
</dbReference>
<feature type="region of interest" description="Disordered" evidence="4">
    <location>
        <begin position="629"/>
        <end position="660"/>
    </location>
</feature>
<dbReference type="PANTHER" id="PTHR21689:SF2">
    <property type="entry name" value="PROTEIN LIN-9 HOMOLOG"/>
    <property type="match status" value="1"/>
</dbReference>
<comment type="subcellular location">
    <subcellularLocation>
        <location evidence="1">Nucleus</location>
    </subcellularLocation>
</comment>
<dbReference type="Proteomes" id="UP000008820">
    <property type="component" value="Chromosome 1"/>
</dbReference>
<feature type="region of interest" description="Disordered" evidence="4">
    <location>
        <begin position="1"/>
        <end position="83"/>
    </location>
</feature>
<dbReference type="GO" id="GO:0003677">
    <property type="term" value="F:DNA binding"/>
    <property type="evidence" value="ECO:0007669"/>
    <property type="project" value="TreeGrafter"/>
</dbReference>
<gene>
    <name evidence="5" type="primary">5566770</name>
</gene>
<sequence>MSSSDEKDDTGGGEQSSGESEVKIKDEPDDDEHDGTTNSMMDIDGSPPPAFGPAALGLHPVGTKFPEKTTPTQPIQALNARGMPARIRKKNKLFFDDDLLINDRIPPKGSPRKGGTPGGTGSANSSPQKGLVTPGKNLTRSGQKKKVLSRYVKMKDSLKKRKEDPDEEEATGTTAQGTLRVINPVALLDKKASQRIGLRLRNLLKLPKAHKFVSYEWFYSNIDRALFEGENDFQMCLREMYPDLKTRHLTRAEWNRIRRTMGKPRRCSAAFLEEERRELERKRRKIRLLQTKRSGDVSFVRDLPKEIPQQLTVGTKVTARLRAPQDGLFTGTVEAIDVMSSSYRVCFDRPGFGSHTIPDFEVVANDNPEKIALNTITKDFRPKYQNASFYVASPAVKNPITGIKGDPLLGGDSYPKIPGMPDSKMLFPKDNIGGFPVKLLELIVRTRKTLSAKQMKLLRLQNMNSEAEIYKSYGDPFPEEFQKRYASLVVAMEKLNRDIHQQLNQLQVSCKNLAQDPAVVAMISPSHLREQCRDQAEETFDKNNNGQLTNDAMIKLIKDLTTIMYVASNLGKNGDQTEHCLQVLKGCMEETKGRLDFDNMVSFQRGVVQHMKHIQAGFEAAHRQKVAEEQQRQQLLDQRQSEVEAAAAAAAEAEADSPEN</sequence>
<dbReference type="InParanoid" id="A0A6I8TBM0"/>
<evidence type="ECO:0000256" key="1">
    <source>
        <dbReference type="ARBA" id="ARBA00004123"/>
    </source>
</evidence>
<dbReference type="FunCoup" id="A0A6I8TBM0">
    <property type="interactions" value="547"/>
</dbReference>
<evidence type="ECO:0000313" key="5">
    <source>
        <dbReference type="EnsemblMetazoa" id="AAEL005631-PB"/>
    </source>
</evidence>
<organism evidence="5 6">
    <name type="scientific">Aedes aegypti</name>
    <name type="common">Yellowfever mosquito</name>
    <name type="synonym">Culex aegypti</name>
    <dbReference type="NCBI Taxonomy" id="7159"/>
    <lineage>
        <taxon>Eukaryota</taxon>
        <taxon>Metazoa</taxon>
        <taxon>Ecdysozoa</taxon>
        <taxon>Arthropoda</taxon>
        <taxon>Hexapoda</taxon>
        <taxon>Insecta</taxon>
        <taxon>Pterygota</taxon>
        <taxon>Neoptera</taxon>
        <taxon>Endopterygota</taxon>
        <taxon>Diptera</taxon>
        <taxon>Nematocera</taxon>
        <taxon>Culicoidea</taxon>
        <taxon>Culicidae</taxon>
        <taxon>Culicinae</taxon>
        <taxon>Aedini</taxon>
        <taxon>Aedes</taxon>
        <taxon>Stegomyia</taxon>
    </lineage>
</organism>
<accession>A0A6I8TBM0</accession>
<dbReference type="AlphaFoldDB" id="A0A6I8TBM0"/>
<dbReference type="EnsemblMetazoa" id="AAEL005631-RB">
    <property type="protein sequence ID" value="AAEL005631-PB"/>
    <property type="gene ID" value="AAEL005631"/>
</dbReference>
<dbReference type="Pfam" id="PF19438">
    <property type="entry name" value="LIN9_C"/>
    <property type="match status" value="1"/>
</dbReference>
<dbReference type="GO" id="GO:0017053">
    <property type="term" value="C:transcription repressor complex"/>
    <property type="evidence" value="ECO:0007669"/>
    <property type="project" value="InterPro"/>
</dbReference>
<dbReference type="GO" id="GO:0005654">
    <property type="term" value="C:nucleoplasm"/>
    <property type="evidence" value="ECO:0007669"/>
    <property type="project" value="TreeGrafter"/>
</dbReference>
<feature type="compositionally biased region" description="Low complexity" evidence="4">
    <location>
        <begin position="632"/>
        <end position="652"/>
    </location>
</feature>
<dbReference type="InterPro" id="IPR033471">
    <property type="entry name" value="DIRP"/>
</dbReference>
<evidence type="ECO:0000256" key="4">
    <source>
        <dbReference type="SAM" id="MobiDB-lite"/>
    </source>
</evidence>
<dbReference type="OrthoDB" id="2339771at2759"/>
<feature type="compositionally biased region" description="Basic and acidic residues" evidence="4">
    <location>
        <begin position="153"/>
        <end position="164"/>
    </location>
</feature>
<dbReference type="SMART" id="SM01135">
    <property type="entry name" value="DIRP"/>
    <property type="match status" value="1"/>
</dbReference>
<dbReference type="PANTHER" id="PTHR21689">
    <property type="entry name" value="LIN-9"/>
    <property type="match status" value="1"/>
</dbReference>
<evidence type="ECO:0000256" key="2">
    <source>
        <dbReference type="ARBA" id="ARBA00006732"/>
    </source>
</evidence>
<evidence type="ECO:0000256" key="3">
    <source>
        <dbReference type="ARBA" id="ARBA00023242"/>
    </source>
</evidence>
<comment type="similarity">
    <text evidence="2">Belongs to the lin-9 family.</text>
</comment>
<feature type="region of interest" description="Disordered" evidence="4">
    <location>
        <begin position="101"/>
        <end position="175"/>
    </location>
</feature>
<evidence type="ECO:0000313" key="6">
    <source>
        <dbReference type="Proteomes" id="UP000008820"/>
    </source>
</evidence>
<dbReference type="GO" id="GO:0006351">
    <property type="term" value="P:DNA-templated transcription"/>
    <property type="evidence" value="ECO:0007669"/>
    <property type="project" value="InterPro"/>
</dbReference>
<keyword evidence="3" id="KW-0539">Nucleus</keyword>
<reference evidence="5" key="2">
    <citation type="submission" date="2020-05" db="UniProtKB">
        <authorList>
            <consortium name="EnsemblMetazoa"/>
        </authorList>
    </citation>
    <scope>IDENTIFICATION</scope>
    <source>
        <strain evidence="5">LVP_AGWG</strain>
    </source>
</reference>